<dbReference type="InterPro" id="IPR051393">
    <property type="entry name" value="ABC_transporter_permease"/>
</dbReference>
<dbReference type="PANTHER" id="PTHR30193">
    <property type="entry name" value="ABC TRANSPORTER PERMEASE PROTEIN"/>
    <property type="match status" value="1"/>
</dbReference>
<dbReference type="CDD" id="cd06261">
    <property type="entry name" value="TM_PBP2"/>
    <property type="match status" value="1"/>
</dbReference>
<dbReference type="PANTHER" id="PTHR30193:SF37">
    <property type="entry name" value="INNER MEMBRANE ABC TRANSPORTER PERMEASE PROTEIN YCJO"/>
    <property type="match status" value="1"/>
</dbReference>
<accession>A0ABP7F1A6</accession>
<organism evidence="9 10">
    <name type="scientific">Leifsonella bigeumensis</name>
    <dbReference type="NCBI Taxonomy" id="433643"/>
    <lineage>
        <taxon>Bacteria</taxon>
        <taxon>Bacillati</taxon>
        <taxon>Actinomycetota</taxon>
        <taxon>Actinomycetes</taxon>
        <taxon>Micrococcales</taxon>
        <taxon>Microbacteriaceae</taxon>
        <taxon>Leifsonella</taxon>
    </lineage>
</organism>
<feature type="transmembrane region" description="Helical" evidence="7">
    <location>
        <begin position="159"/>
        <end position="180"/>
    </location>
</feature>
<dbReference type="InterPro" id="IPR000515">
    <property type="entry name" value="MetI-like"/>
</dbReference>
<feature type="transmembrane region" description="Helical" evidence="7">
    <location>
        <begin position="72"/>
        <end position="98"/>
    </location>
</feature>
<dbReference type="EMBL" id="BAABAE010000001">
    <property type="protein sequence ID" value="GAA3729130.1"/>
    <property type="molecule type" value="Genomic_DNA"/>
</dbReference>
<feature type="transmembrane region" description="Helical" evidence="7">
    <location>
        <begin position="110"/>
        <end position="130"/>
    </location>
</feature>
<keyword evidence="6 7" id="KW-0472">Membrane</keyword>
<evidence type="ECO:0000256" key="3">
    <source>
        <dbReference type="ARBA" id="ARBA00022475"/>
    </source>
</evidence>
<reference evidence="10" key="1">
    <citation type="journal article" date="2019" name="Int. J. Syst. Evol. Microbiol.">
        <title>The Global Catalogue of Microorganisms (GCM) 10K type strain sequencing project: providing services to taxonomists for standard genome sequencing and annotation.</title>
        <authorList>
            <consortium name="The Broad Institute Genomics Platform"/>
            <consortium name="The Broad Institute Genome Sequencing Center for Infectious Disease"/>
            <person name="Wu L."/>
            <person name="Ma J."/>
        </authorList>
    </citation>
    <scope>NUCLEOTIDE SEQUENCE [LARGE SCALE GENOMIC DNA]</scope>
    <source>
        <strain evidence="10">JCM 16949</strain>
    </source>
</reference>
<proteinExistence type="inferred from homology"/>
<keyword evidence="10" id="KW-1185">Reference proteome</keyword>
<dbReference type="Proteomes" id="UP001501004">
    <property type="component" value="Unassembled WGS sequence"/>
</dbReference>
<evidence type="ECO:0000256" key="2">
    <source>
        <dbReference type="ARBA" id="ARBA00022448"/>
    </source>
</evidence>
<keyword evidence="3" id="KW-1003">Cell membrane</keyword>
<dbReference type="RefSeq" id="WP_344752878.1">
    <property type="nucleotide sequence ID" value="NZ_BAABAE010000001.1"/>
</dbReference>
<comment type="similarity">
    <text evidence="7">Belongs to the binding-protein-dependent transport system permease family.</text>
</comment>
<evidence type="ECO:0000256" key="6">
    <source>
        <dbReference type="ARBA" id="ARBA00023136"/>
    </source>
</evidence>
<gene>
    <name evidence="9" type="ORF">GCM10022239_02310</name>
</gene>
<dbReference type="SUPFAM" id="SSF161098">
    <property type="entry name" value="MetI-like"/>
    <property type="match status" value="1"/>
</dbReference>
<keyword evidence="4 7" id="KW-0812">Transmembrane</keyword>
<name>A0ABP7F1A6_9MICO</name>
<keyword evidence="2 7" id="KW-0813">Transport</keyword>
<feature type="domain" description="ABC transmembrane type-1" evidence="8">
    <location>
        <begin position="73"/>
        <end position="289"/>
    </location>
</feature>
<evidence type="ECO:0000256" key="1">
    <source>
        <dbReference type="ARBA" id="ARBA00004651"/>
    </source>
</evidence>
<evidence type="ECO:0000256" key="7">
    <source>
        <dbReference type="RuleBase" id="RU363032"/>
    </source>
</evidence>
<evidence type="ECO:0000259" key="8">
    <source>
        <dbReference type="PROSITE" id="PS50928"/>
    </source>
</evidence>
<keyword evidence="5 7" id="KW-1133">Transmembrane helix</keyword>
<evidence type="ECO:0000313" key="10">
    <source>
        <dbReference type="Proteomes" id="UP001501004"/>
    </source>
</evidence>
<evidence type="ECO:0000256" key="5">
    <source>
        <dbReference type="ARBA" id="ARBA00022989"/>
    </source>
</evidence>
<dbReference type="PROSITE" id="PS50928">
    <property type="entry name" value="ABC_TM1"/>
    <property type="match status" value="1"/>
</dbReference>
<protein>
    <submittedName>
        <fullName evidence="9">Sugar ABC transporter permease</fullName>
    </submittedName>
</protein>
<feature type="transmembrane region" description="Helical" evidence="7">
    <location>
        <begin position="216"/>
        <end position="237"/>
    </location>
</feature>
<feature type="transmembrane region" description="Helical" evidence="7">
    <location>
        <begin position="12"/>
        <end position="34"/>
    </location>
</feature>
<sequence>MSRSKRQRLLRREGAIAIAFLAPAVAMLVFLRLLPLAEGLNTSFQAWKFGDSGFVGLENYARILQDPTFVNALVVTLVFALIVNPFQIVIALLLAVLLNQRLPLVGLWRSLVFLPAAIPQSVSAVIWLILFRPDGPLNAIFEAVGLPPQPFITSSSQSLFSIVLVVSWVGVGFWMMFLIAGLNDIPQELYEAADVDGAGPLRRFFSITIPQLRRPLLFVLVADTVANFLIFAPVQILTKGGPADSTNLIMYEIFNRAFSTGDSTGASAGTILLICVIVVIVSIQFRLLPGKD</sequence>
<comment type="caution">
    <text evidence="9">The sequence shown here is derived from an EMBL/GenBank/DDBJ whole genome shotgun (WGS) entry which is preliminary data.</text>
</comment>
<dbReference type="InterPro" id="IPR035906">
    <property type="entry name" value="MetI-like_sf"/>
</dbReference>
<evidence type="ECO:0000313" key="9">
    <source>
        <dbReference type="EMBL" id="GAA3729130.1"/>
    </source>
</evidence>
<dbReference type="Gene3D" id="1.10.3720.10">
    <property type="entry name" value="MetI-like"/>
    <property type="match status" value="1"/>
</dbReference>
<evidence type="ECO:0000256" key="4">
    <source>
        <dbReference type="ARBA" id="ARBA00022692"/>
    </source>
</evidence>
<feature type="transmembrane region" description="Helical" evidence="7">
    <location>
        <begin position="266"/>
        <end position="288"/>
    </location>
</feature>
<dbReference type="Pfam" id="PF00528">
    <property type="entry name" value="BPD_transp_1"/>
    <property type="match status" value="1"/>
</dbReference>
<comment type="subcellular location">
    <subcellularLocation>
        <location evidence="1 7">Cell membrane</location>
        <topology evidence="1 7">Multi-pass membrane protein</topology>
    </subcellularLocation>
</comment>